<dbReference type="EMBL" id="LJUI01000084">
    <property type="protein sequence ID" value="KPK68234.1"/>
    <property type="molecule type" value="Genomic_DNA"/>
</dbReference>
<evidence type="ECO:0000313" key="2">
    <source>
        <dbReference type="Proteomes" id="UP000051717"/>
    </source>
</evidence>
<reference evidence="1 2" key="1">
    <citation type="journal article" date="2015" name="Microbiome">
        <title>Genomic resolution of linkages in carbon, nitrogen, and sulfur cycling among widespread estuary sediment bacteria.</title>
        <authorList>
            <person name="Baker B.J."/>
            <person name="Lazar C.S."/>
            <person name="Teske A.P."/>
            <person name="Dick G.J."/>
        </authorList>
    </citation>
    <scope>NUCLEOTIDE SEQUENCE [LARGE SCALE GENOMIC DNA]</scope>
    <source>
        <strain evidence="1">SM23_40</strain>
    </source>
</reference>
<accession>A0A0S8G942</accession>
<sequence>MGSEEMEDRRKGDDRRSGFERRKEELFDFRILNAWNNLSEPARRDIVRVFSSTIDRKMTPELFWIMLSEETQREVHRLTEQLQHLLAKS</sequence>
<organism evidence="1 2">
    <name type="scientific">candidate division TA06 bacterium SM23_40</name>
    <dbReference type="NCBI Taxonomy" id="1703774"/>
    <lineage>
        <taxon>Bacteria</taxon>
        <taxon>Bacteria division TA06</taxon>
    </lineage>
</organism>
<name>A0A0S8G942_UNCT6</name>
<proteinExistence type="predicted"/>
<gene>
    <name evidence="1" type="ORF">AMJ82_08710</name>
</gene>
<evidence type="ECO:0000313" key="1">
    <source>
        <dbReference type="EMBL" id="KPK68234.1"/>
    </source>
</evidence>
<dbReference type="Proteomes" id="UP000051717">
    <property type="component" value="Unassembled WGS sequence"/>
</dbReference>
<dbReference type="AlphaFoldDB" id="A0A0S8G942"/>
<protein>
    <submittedName>
        <fullName evidence="1">Uncharacterized protein</fullName>
    </submittedName>
</protein>
<comment type="caution">
    <text evidence="1">The sequence shown here is derived from an EMBL/GenBank/DDBJ whole genome shotgun (WGS) entry which is preliminary data.</text>
</comment>